<sequence>MVHQQEEQGQLTASGLRRYLSYMDEKKTQETSLILSKTPSFP</sequence>
<dbReference type="AlphaFoldDB" id="A0A0E9R5Z2"/>
<reference evidence="1" key="1">
    <citation type="submission" date="2014-11" db="EMBL/GenBank/DDBJ databases">
        <authorList>
            <person name="Amaro Gonzalez C."/>
        </authorList>
    </citation>
    <scope>NUCLEOTIDE SEQUENCE</scope>
</reference>
<name>A0A0E9R5Z2_ANGAN</name>
<reference evidence="1" key="2">
    <citation type="journal article" date="2015" name="Fish Shellfish Immunol.">
        <title>Early steps in the European eel (Anguilla anguilla)-Vibrio vulnificus interaction in the gills: Role of the RtxA13 toxin.</title>
        <authorList>
            <person name="Callol A."/>
            <person name="Pajuelo D."/>
            <person name="Ebbesson L."/>
            <person name="Teles M."/>
            <person name="MacKenzie S."/>
            <person name="Amaro C."/>
        </authorList>
    </citation>
    <scope>NUCLEOTIDE SEQUENCE</scope>
</reference>
<organism evidence="1">
    <name type="scientific">Anguilla anguilla</name>
    <name type="common">European freshwater eel</name>
    <name type="synonym">Muraena anguilla</name>
    <dbReference type="NCBI Taxonomy" id="7936"/>
    <lineage>
        <taxon>Eukaryota</taxon>
        <taxon>Metazoa</taxon>
        <taxon>Chordata</taxon>
        <taxon>Craniata</taxon>
        <taxon>Vertebrata</taxon>
        <taxon>Euteleostomi</taxon>
        <taxon>Actinopterygii</taxon>
        <taxon>Neopterygii</taxon>
        <taxon>Teleostei</taxon>
        <taxon>Anguilliformes</taxon>
        <taxon>Anguillidae</taxon>
        <taxon>Anguilla</taxon>
    </lineage>
</organism>
<protein>
    <submittedName>
        <fullName evidence="1">Uncharacterized protein</fullName>
    </submittedName>
</protein>
<accession>A0A0E9R5Z2</accession>
<proteinExistence type="predicted"/>
<dbReference type="EMBL" id="GBXM01084375">
    <property type="protein sequence ID" value="JAH24202.1"/>
    <property type="molecule type" value="Transcribed_RNA"/>
</dbReference>
<evidence type="ECO:0000313" key="1">
    <source>
        <dbReference type="EMBL" id="JAH24202.1"/>
    </source>
</evidence>